<organism evidence="1 2">
    <name type="scientific">Marasmius tenuissimus</name>
    <dbReference type="NCBI Taxonomy" id="585030"/>
    <lineage>
        <taxon>Eukaryota</taxon>
        <taxon>Fungi</taxon>
        <taxon>Dikarya</taxon>
        <taxon>Basidiomycota</taxon>
        <taxon>Agaricomycotina</taxon>
        <taxon>Agaricomycetes</taxon>
        <taxon>Agaricomycetidae</taxon>
        <taxon>Agaricales</taxon>
        <taxon>Marasmiineae</taxon>
        <taxon>Marasmiaceae</taxon>
        <taxon>Marasmius</taxon>
    </lineage>
</organism>
<protein>
    <recommendedName>
        <fullName evidence="3">F-box domain-containing protein</fullName>
    </recommendedName>
</protein>
<dbReference type="Gene3D" id="3.80.10.10">
    <property type="entry name" value="Ribonuclease Inhibitor"/>
    <property type="match status" value="1"/>
</dbReference>
<accession>A0ABR3A833</accession>
<reference evidence="1 2" key="1">
    <citation type="submission" date="2024-05" db="EMBL/GenBank/DDBJ databases">
        <title>A draft genome resource for the thread blight pathogen Marasmius tenuissimus strain MS-2.</title>
        <authorList>
            <person name="Yulfo-Soto G.E."/>
            <person name="Baruah I.K."/>
            <person name="Amoako-Attah I."/>
            <person name="Bukari Y."/>
            <person name="Meinhardt L.W."/>
            <person name="Bailey B.A."/>
            <person name="Cohen S.P."/>
        </authorList>
    </citation>
    <scope>NUCLEOTIDE SEQUENCE [LARGE SCALE GENOMIC DNA]</scope>
    <source>
        <strain evidence="1 2">MS-2</strain>
    </source>
</reference>
<keyword evidence="2" id="KW-1185">Reference proteome</keyword>
<gene>
    <name evidence="1" type="ORF">AAF712_002645</name>
</gene>
<evidence type="ECO:0000313" key="1">
    <source>
        <dbReference type="EMBL" id="KAL0070155.1"/>
    </source>
</evidence>
<proteinExistence type="predicted"/>
<dbReference type="InterPro" id="IPR036047">
    <property type="entry name" value="F-box-like_dom_sf"/>
</dbReference>
<comment type="caution">
    <text evidence="1">The sequence shown here is derived from an EMBL/GenBank/DDBJ whole genome shotgun (WGS) entry which is preliminary data.</text>
</comment>
<dbReference type="EMBL" id="JBBXMP010000008">
    <property type="protein sequence ID" value="KAL0070155.1"/>
    <property type="molecule type" value="Genomic_DNA"/>
</dbReference>
<dbReference type="InterPro" id="IPR032675">
    <property type="entry name" value="LRR_dom_sf"/>
</dbReference>
<dbReference type="SUPFAM" id="SSF81383">
    <property type="entry name" value="F-box domain"/>
    <property type="match status" value="1"/>
</dbReference>
<evidence type="ECO:0000313" key="2">
    <source>
        <dbReference type="Proteomes" id="UP001437256"/>
    </source>
</evidence>
<name>A0ABR3A833_9AGAR</name>
<dbReference type="Proteomes" id="UP001437256">
    <property type="component" value="Unassembled WGS sequence"/>
</dbReference>
<evidence type="ECO:0008006" key="3">
    <source>
        <dbReference type="Google" id="ProtNLM"/>
    </source>
</evidence>
<sequence length="704" mass="80522">MEVEPPGHFFGFSRPYLRYYEDEEFTFVFRQAQKLSVDKRSKAFERPVPVTLDVDGPLSVWDDMDAYRFYHVLRFFKALEGFYTGTLDLSGRHVYRFVELTCIYLRLSDDLDAVRKTVREEVCQDTTQDCRYVMTDEELWKKCRLKWKIPRVVDFGWLERQIQSLTKIMHNADGGKPRFQKLCLMDLPPELLDMIFSAADVRKVRLLASTCKALNSIGVSHLHHTRIMKLSFSRYENLLKIGEEPPTIQLLTHLATEQSEGLIRLIHFLASRRDLTGAIRNLTLCDEWKVQSRNVPSFRPHLSEPTFYDPIRNRINTLLTSCRGVVCLCISGFAVTSDWLQTISQLPKLRDLRLHCVTIDDESVEDDILDGRIPPSPQVANLQWHDLPSDEGDDPPPRESGGGGLWHILLLLPNLVTFNHNLPHGVGWLANAKIQERSDILCRGLRKLSLDLIWGLVHPWLTGWLRSTRLRTGSPCTLTHFKLRTDRPISDGVILRLLECLHASPSPLEVLVIEGIRDGSVGLIERIAELFPDLLGLTLVRRENRLQRKTKLATWPYQSGEYALGFKRFRRLRYFGWNYRMDIYEATPSALLGFEERALPGIGVGGTDAQKDWPRPEMWSDTADDGYFLDASTLALPFASCCPTLEIMGLEDRTRTYFGISRGVNGEVNTSGGYGFGGNCNMDPRDWNPDDFQSGWKPVVSSTV</sequence>